<dbReference type="EMBL" id="ML976991">
    <property type="protein sequence ID" value="KAF1956851.1"/>
    <property type="molecule type" value="Genomic_DNA"/>
</dbReference>
<evidence type="ECO:0000313" key="4">
    <source>
        <dbReference type="Proteomes" id="UP000800035"/>
    </source>
</evidence>
<sequence>MLWVNSAGSVHRLITTVMRLPAHDVSMTLKLNRTISFLEGMAKPLARFTTNTKTTEKNLEEAERQLARVITHGGNLAEKAKIKVTITVPVRYNLKEKRTVCCHPSCTSQVKDEDGALRTVFKTICHDGCDIEVADEIKGANGLQSCRPFRRWLRILTGYNCNREGCEHDWEEHMHISYELRDEVRAVDDESVLDEIRSNEGEMQVLEHKIKTTKNSQQMIRKEREQIQQARALFYVYLCHNAVGTSRAYSDATIQYLDLHIAMANRDGRTDEQTELMLQKSAHLDEVETLQEAIAVGTVAIPDERVVERTIKGLKNMDLFGKELSNAVNLRNVEFEGPRFIFVESKPKTKKGSWFRWSG</sequence>
<gene>
    <name evidence="3" type="ORF">CC80DRAFT_562620</name>
</gene>
<keyword evidence="4" id="KW-1185">Reference proteome</keyword>
<evidence type="ECO:0000256" key="1">
    <source>
        <dbReference type="SAM" id="Coils"/>
    </source>
</evidence>
<dbReference type="OrthoDB" id="8954335at2759"/>
<name>A0A6A5TW28_9PLEO</name>
<proteinExistence type="predicted"/>
<dbReference type="PANTHER" id="PTHR32046:SF11">
    <property type="entry name" value="IMMUNE-ASSOCIATED NUCLEOTIDE-BINDING PROTEIN 10-LIKE"/>
    <property type="match status" value="1"/>
</dbReference>
<keyword evidence="1" id="KW-0175">Coiled coil</keyword>
<reference evidence="3" key="1">
    <citation type="journal article" date="2020" name="Stud. Mycol.">
        <title>101 Dothideomycetes genomes: a test case for predicting lifestyles and emergence of pathogens.</title>
        <authorList>
            <person name="Haridas S."/>
            <person name="Albert R."/>
            <person name="Binder M."/>
            <person name="Bloem J."/>
            <person name="Labutti K."/>
            <person name="Salamov A."/>
            <person name="Andreopoulos B."/>
            <person name="Baker S."/>
            <person name="Barry K."/>
            <person name="Bills G."/>
            <person name="Bluhm B."/>
            <person name="Cannon C."/>
            <person name="Castanera R."/>
            <person name="Culley D."/>
            <person name="Daum C."/>
            <person name="Ezra D."/>
            <person name="Gonzalez J."/>
            <person name="Henrissat B."/>
            <person name="Kuo A."/>
            <person name="Liang C."/>
            <person name="Lipzen A."/>
            <person name="Lutzoni F."/>
            <person name="Magnuson J."/>
            <person name="Mondo S."/>
            <person name="Nolan M."/>
            <person name="Ohm R."/>
            <person name="Pangilinan J."/>
            <person name="Park H.-J."/>
            <person name="Ramirez L."/>
            <person name="Alfaro M."/>
            <person name="Sun H."/>
            <person name="Tritt A."/>
            <person name="Yoshinaga Y."/>
            <person name="Zwiers L.-H."/>
            <person name="Turgeon B."/>
            <person name="Goodwin S."/>
            <person name="Spatafora J."/>
            <person name="Crous P."/>
            <person name="Grigoriev I."/>
        </authorList>
    </citation>
    <scope>NUCLEOTIDE SEQUENCE</scope>
    <source>
        <strain evidence="3">CBS 675.92</strain>
    </source>
</reference>
<dbReference type="Pfam" id="PF26633">
    <property type="entry name" value="DUF8206"/>
    <property type="match status" value="1"/>
</dbReference>
<feature type="coiled-coil region" evidence="1">
    <location>
        <begin position="45"/>
        <end position="72"/>
    </location>
</feature>
<organism evidence="3 4">
    <name type="scientific">Byssothecium circinans</name>
    <dbReference type="NCBI Taxonomy" id="147558"/>
    <lineage>
        <taxon>Eukaryota</taxon>
        <taxon>Fungi</taxon>
        <taxon>Dikarya</taxon>
        <taxon>Ascomycota</taxon>
        <taxon>Pezizomycotina</taxon>
        <taxon>Dothideomycetes</taxon>
        <taxon>Pleosporomycetidae</taxon>
        <taxon>Pleosporales</taxon>
        <taxon>Massarineae</taxon>
        <taxon>Massarinaceae</taxon>
        <taxon>Byssothecium</taxon>
    </lineage>
</organism>
<accession>A0A6A5TW28</accession>
<dbReference type="InterPro" id="IPR058519">
    <property type="entry name" value="DUF8206"/>
</dbReference>
<evidence type="ECO:0000313" key="3">
    <source>
        <dbReference type="EMBL" id="KAF1956851.1"/>
    </source>
</evidence>
<evidence type="ECO:0000259" key="2">
    <source>
        <dbReference type="Pfam" id="PF26633"/>
    </source>
</evidence>
<dbReference type="Proteomes" id="UP000800035">
    <property type="component" value="Unassembled WGS sequence"/>
</dbReference>
<protein>
    <recommendedName>
        <fullName evidence="2">DUF8206 domain-containing protein</fullName>
    </recommendedName>
</protein>
<feature type="domain" description="DUF8206" evidence="2">
    <location>
        <begin position="94"/>
        <end position="179"/>
    </location>
</feature>
<dbReference type="AlphaFoldDB" id="A0A6A5TW28"/>
<dbReference type="PANTHER" id="PTHR32046">
    <property type="entry name" value="G DOMAIN-CONTAINING PROTEIN"/>
    <property type="match status" value="1"/>
</dbReference>